<feature type="compositionally biased region" description="Basic and acidic residues" evidence="3">
    <location>
        <begin position="399"/>
        <end position="411"/>
    </location>
</feature>
<dbReference type="GO" id="GO:0006397">
    <property type="term" value="P:mRNA processing"/>
    <property type="evidence" value="ECO:0007669"/>
    <property type="project" value="UniProtKB-KW"/>
</dbReference>
<proteinExistence type="predicted"/>
<feature type="region of interest" description="Disordered" evidence="3">
    <location>
        <begin position="385"/>
        <end position="411"/>
    </location>
</feature>
<feature type="compositionally biased region" description="Pro residues" evidence="3">
    <location>
        <begin position="59"/>
        <end position="69"/>
    </location>
</feature>
<evidence type="ECO:0000256" key="3">
    <source>
        <dbReference type="SAM" id="MobiDB-lite"/>
    </source>
</evidence>
<keyword evidence="2" id="KW-0479">Metal-binding</keyword>
<keyword evidence="2" id="KW-0862">Zinc</keyword>
<dbReference type="PANTHER" id="PTHR15503:SF7">
    <property type="entry name" value="RETROTRANSPOSON GAG-LIKE PROTEIN 3"/>
    <property type="match status" value="1"/>
</dbReference>
<feature type="region of interest" description="Disordered" evidence="3">
    <location>
        <begin position="1"/>
        <end position="75"/>
    </location>
</feature>
<dbReference type="Proteomes" id="UP001295794">
    <property type="component" value="Unassembled WGS sequence"/>
</dbReference>
<evidence type="ECO:0000256" key="2">
    <source>
        <dbReference type="PROSITE-ProRule" id="PRU00047"/>
    </source>
</evidence>
<comment type="caution">
    <text evidence="5">The sequence shown here is derived from an EMBL/GenBank/DDBJ whole genome shotgun (WGS) entry which is preliminary data.</text>
</comment>
<dbReference type="InterPro" id="IPR032567">
    <property type="entry name" value="RTL1-rel"/>
</dbReference>
<dbReference type="PANTHER" id="PTHR15503">
    <property type="entry name" value="LDOC1 RELATED"/>
    <property type="match status" value="1"/>
</dbReference>
<evidence type="ECO:0000313" key="6">
    <source>
        <dbReference type="Proteomes" id="UP001295794"/>
    </source>
</evidence>
<feature type="region of interest" description="Disordered" evidence="3">
    <location>
        <begin position="282"/>
        <end position="315"/>
    </location>
</feature>
<dbReference type="InterPro" id="IPR036875">
    <property type="entry name" value="Znf_CCHC_sf"/>
</dbReference>
<keyword evidence="6" id="KW-1185">Reference proteome</keyword>
<dbReference type="EMBL" id="CAVNYO010000436">
    <property type="protein sequence ID" value="CAK5279276.1"/>
    <property type="molecule type" value="Genomic_DNA"/>
</dbReference>
<dbReference type="PROSITE" id="PS50158">
    <property type="entry name" value="ZF_CCHC"/>
    <property type="match status" value="1"/>
</dbReference>
<feature type="domain" description="CCHC-type" evidence="4">
    <location>
        <begin position="332"/>
        <end position="347"/>
    </location>
</feature>
<dbReference type="GO" id="GO:0008270">
    <property type="term" value="F:zinc ion binding"/>
    <property type="evidence" value="ECO:0007669"/>
    <property type="project" value="UniProtKB-KW"/>
</dbReference>
<reference evidence="5" key="1">
    <citation type="submission" date="2023-11" db="EMBL/GenBank/DDBJ databases">
        <authorList>
            <person name="De Vega J J."/>
            <person name="De Vega J J."/>
        </authorList>
    </citation>
    <scope>NUCLEOTIDE SEQUENCE</scope>
</reference>
<sequence length="570" mass="63311">HESTISYRFPSSSGSPSPPPIIPSSPDLAHQNEPGPSNPYLALPPPEDEIPDLGKLPSEQPPSPPPTAPAPTMSGHHRITLAANPPYFDGDKSKYLGFVDACTTYIGAYRSEFSLDETKILFVLSYLRNESGTSCAASRWAMNWKQHNFEGFQGLKAGVTATSFLEELQRAFGDSNAEQVAAARLMALRQGRRSFADYISDFEMLAADAGYNVVASTDDKGEYKKGDQDNILIEFLERGLSSEIASRLYNTGVPLPKAYGAFKNWCVNIEANALRDQLRKASYAHSTPRPPPQFRPQAAPSAPAPAPARPAANEPVPMEIDRTHARGRNIICYNCQQPGHIARNCPEPKKKRTFFNRATMLEEIENGDKDNEFLKEIAEKLRTTSTKTEKGSIAPEAQSLKKEEAPKESAEIRIPEAPKRTRVPDAVQRKWAAERQKGPQPSRLAQELRNYQAERKRHSMDVYVQITGLDSGKTRRVKALLDSGCSTCCIDTDYARAEKLDIQELPQPIVARNADNTENISGRITHYVDLRMRIGPHVETRTFLLTCLGKARIFIGLDWLTEHNPENGVT</sequence>
<evidence type="ECO:0000256" key="1">
    <source>
        <dbReference type="ARBA" id="ARBA00022664"/>
    </source>
</evidence>
<feature type="non-terminal residue" evidence="5">
    <location>
        <position position="570"/>
    </location>
</feature>
<dbReference type="InterPro" id="IPR001878">
    <property type="entry name" value="Znf_CCHC"/>
</dbReference>
<dbReference type="GO" id="GO:0003676">
    <property type="term" value="F:nucleic acid binding"/>
    <property type="evidence" value="ECO:0007669"/>
    <property type="project" value="InterPro"/>
</dbReference>
<keyword evidence="2" id="KW-0863">Zinc-finger</keyword>
<dbReference type="AlphaFoldDB" id="A0AAD2HNL6"/>
<dbReference type="Gene3D" id="4.10.60.10">
    <property type="entry name" value="Zinc finger, CCHC-type"/>
    <property type="match status" value="1"/>
</dbReference>
<accession>A0AAD2HNL6</accession>
<dbReference type="InterPro" id="IPR021109">
    <property type="entry name" value="Peptidase_aspartic_dom_sf"/>
</dbReference>
<evidence type="ECO:0000313" key="5">
    <source>
        <dbReference type="EMBL" id="CAK5279276.1"/>
    </source>
</evidence>
<dbReference type="Gene3D" id="2.40.70.10">
    <property type="entry name" value="Acid Proteases"/>
    <property type="match status" value="1"/>
</dbReference>
<dbReference type="SMART" id="SM00343">
    <property type="entry name" value="ZnF_C2HC"/>
    <property type="match status" value="1"/>
</dbReference>
<dbReference type="Pfam" id="PF00098">
    <property type="entry name" value="zf-CCHC"/>
    <property type="match status" value="1"/>
</dbReference>
<dbReference type="CDD" id="cd00303">
    <property type="entry name" value="retropepsin_like"/>
    <property type="match status" value="1"/>
</dbReference>
<keyword evidence="1" id="KW-0507">mRNA processing</keyword>
<protein>
    <recommendedName>
        <fullName evidence="4">CCHC-type domain-containing protein</fullName>
    </recommendedName>
</protein>
<dbReference type="SUPFAM" id="SSF57756">
    <property type="entry name" value="Retrovirus zinc finger-like domains"/>
    <property type="match status" value="1"/>
</dbReference>
<gene>
    <name evidence="5" type="ORF">MYCIT1_LOCUS29207</name>
</gene>
<organism evidence="5 6">
    <name type="scientific">Mycena citricolor</name>
    <dbReference type="NCBI Taxonomy" id="2018698"/>
    <lineage>
        <taxon>Eukaryota</taxon>
        <taxon>Fungi</taxon>
        <taxon>Dikarya</taxon>
        <taxon>Basidiomycota</taxon>
        <taxon>Agaricomycotina</taxon>
        <taxon>Agaricomycetes</taxon>
        <taxon>Agaricomycetidae</taxon>
        <taxon>Agaricales</taxon>
        <taxon>Marasmiineae</taxon>
        <taxon>Mycenaceae</taxon>
        <taxon>Mycena</taxon>
    </lineage>
</organism>
<evidence type="ECO:0000259" key="4">
    <source>
        <dbReference type="PROSITE" id="PS50158"/>
    </source>
</evidence>
<name>A0AAD2HNL6_9AGAR</name>